<dbReference type="InterPro" id="IPR041373">
    <property type="entry name" value="RT_RNaseH"/>
</dbReference>
<dbReference type="Proteomes" id="UP000230423">
    <property type="component" value="Unassembled WGS sequence"/>
</dbReference>
<accession>A0A2G9UN46</accession>
<dbReference type="EMBL" id="KZ345868">
    <property type="protein sequence ID" value="PIO71719.1"/>
    <property type="molecule type" value="Genomic_DNA"/>
</dbReference>
<proteinExistence type="predicted"/>
<dbReference type="InterPro" id="IPR041588">
    <property type="entry name" value="Integrase_H2C2"/>
</dbReference>
<dbReference type="AlphaFoldDB" id="A0A2G9UN46"/>
<feature type="domain" description="Integrase zinc-binding" evidence="10">
    <location>
        <begin position="501"/>
        <end position="553"/>
    </location>
</feature>
<feature type="compositionally biased region" description="Basic and acidic residues" evidence="8">
    <location>
        <begin position="64"/>
        <end position="74"/>
    </location>
</feature>
<dbReference type="SUPFAM" id="SSF56672">
    <property type="entry name" value="DNA/RNA polymerases"/>
    <property type="match status" value="1"/>
</dbReference>
<evidence type="ECO:0000259" key="10">
    <source>
        <dbReference type="Pfam" id="PF17921"/>
    </source>
</evidence>
<evidence type="ECO:0000256" key="6">
    <source>
        <dbReference type="ARBA" id="ARBA00022801"/>
    </source>
</evidence>
<dbReference type="SUPFAM" id="SSF50630">
    <property type="entry name" value="Acid proteases"/>
    <property type="match status" value="1"/>
</dbReference>
<sequence>MSRSQSHIPIEQTVNKFLVALLHYGCRKLPYPYRNPDGQRMGKTHPLIIRMTTASPCGLPQENAPDRERVNEYNKKKKKQKPRLKRRRANDVVIALTHVDAASISRIYRPVQINGKTTRMLLDAGAVVTLLSHADWIAIGRPTWHSPQTTLRSANNKPINVRGCYECNFVIDGQHGRSTCYRCIDALISGLDEAAAYLDDILDYGFCVLFEKCNFRQTQIKYLGFVIDAQGRRPDPTTHFVRRPYEGGCCLHVDTEVPISFAKIRAVLNSDLLLTHYVPNLPIIVAADASNYGIGATLSHRFPDGSEKVAYHVSRCLTPAQKNYSHIEKKALALILGVQKFHRFVHRRHFTLKTDHKPLVALWEQEGNTRLQCQPSSAICHDLPQLQPHDRSVNTKHFGQVDAVSRLIASHSSTPEGYVIANVDVDVTAKFIENCRQLPVSTETILTATKDDSVVKSHGLHKVWKMAQDRSRFSLLALLQPTRHSEDRRRLSTYRITYSDPKTQQRRVLHALHKVHPGQTRMKMLARSYVYWPTLDNDIEQLVRNQQMCLSGKRSRQSRTLHGSAHTLFSQDP</sequence>
<dbReference type="EC" id="2.7.7.49" evidence="1"/>
<dbReference type="GO" id="GO:0004519">
    <property type="term" value="F:endonuclease activity"/>
    <property type="evidence" value="ECO:0007669"/>
    <property type="project" value="UniProtKB-KW"/>
</dbReference>
<evidence type="ECO:0000313" key="12">
    <source>
        <dbReference type="Proteomes" id="UP000230423"/>
    </source>
</evidence>
<evidence type="ECO:0000256" key="1">
    <source>
        <dbReference type="ARBA" id="ARBA00012493"/>
    </source>
</evidence>
<dbReference type="Pfam" id="PF17921">
    <property type="entry name" value="Integrase_H2C2"/>
    <property type="match status" value="1"/>
</dbReference>
<keyword evidence="3" id="KW-0548">Nucleotidyltransferase</keyword>
<dbReference type="PANTHER" id="PTHR37984">
    <property type="entry name" value="PROTEIN CBG26694"/>
    <property type="match status" value="1"/>
</dbReference>
<feature type="compositionally biased region" description="Basic residues" evidence="8">
    <location>
        <begin position="75"/>
        <end position="87"/>
    </location>
</feature>
<keyword evidence="2" id="KW-0808">Transferase</keyword>
<reference evidence="11 12" key="1">
    <citation type="submission" date="2015-09" db="EMBL/GenBank/DDBJ databases">
        <title>Draft genome of the parasitic nematode Teladorsagia circumcincta isolate WARC Sus (inbred).</title>
        <authorList>
            <person name="Mitreva M."/>
        </authorList>
    </citation>
    <scope>NUCLEOTIDE SEQUENCE [LARGE SCALE GENOMIC DNA]</scope>
    <source>
        <strain evidence="11 12">S</strain>
    </source>
</reference>
<dbReference type="OrthoDB" id="5850908at2759"/>
<evidence type="ECO:0000256" key="4">
    <source>
        <dbReference type="ARBA" id="ARBA00022722"/>
    </source>
</evidence>
<evidence type="ECO:0000313" key="11">
    <source>
        <dbReference type="EMBL" id="PIO71719.1"/>
    </source>
</evidence>
<evidence type="ECO:0000256" key="8">
    <source>
        <dbReference type="SAM" id="MobiDB-lite"/>
    </source>
</evidence>
<feature type="region of interest" description="Disordered" evidence="8">
    <location>
        <begin position="55"/>
        <end position="87"/>
    </location>
</feature>
<gene>
    <name evidence="11" type="ORF">TELCIR_06373</name>
</gene>
<organism evidence="11 12">
    <name type="scientific">Teladorsagia circumcincta</name>
    <name type="common">Brown stomach worm</name>
    <name type="synonym">Ostertagia circumcincta</name>
    <dbReference type="NCBI Taxonomy" id="45464"/>
    <lineage>
        <taxon>Eukaryota</taxon>
        <taxon>Metazoa</taxon>
        <taxon>Ecdysozoa</taxon>
        <taxon>Nematoda</taxon>
        <taxon>Chromadorea</taxon>
        <taxon>Rhabditida</taxon>
        <taxon>Rhabditina</taxon>
        <taxon>Rhabditomorpha</taxon>
        <taxon>Strongyloidea</taxon>
        <taxon>Trichostrongylidae</taxon>
        <taxon>Teladorsagia</taxon>
    </lineage>
</organism>
<dbReference type="GO" id="GO:0016787">
    <property type="term" value="F:hydrolase activity"/>
    <property type="evidence" value="ECO:0007669"/>
    <property type="project" value="UniProtKB-KW"/>
</dbReference>
<dbReference type="CDD" id="cd09274">
    <property type="entry name" value="RNase_HI_RT_Ty3"/>
    <property type="match status" value="1"/>
</dbReference>
<dbReference type="PANTHER" id="PTHR37984:SF5">
    <property type="entry name" value="PROTEIN NYNRIN-LIKE"/>
    <property type="match status" value="1"/>
</dbReference>
<evidence type="ECO:0000259" key="9">
    <source>
        <dbReference type="Pfam" id="PF17917"/>
    </source>
</evidence>
<evidence type="ECO:0000256" key="5">
    <source>
        <dbReference type="ARBA" id="ARBA00022759"/>
    </source>
</evidence>
<evidence type="ECO:0000256" key="7">
    <source>
        <dbReference type="ARBA" id="ARBA00022918"/>
    </source>
</evidence>
<dbReference type="Gene3D" id="2.40.70.10">
    <property type="entry name" value="Acid Proteases"/>
    <property type="match status" value="1"/>
</dbReference>
<feature type="domain" description="Reverse transcriptase RNase H-like" evidence="9">
    <location>
        <begin position="279"/>
        <end position="372"/>
    </location>
</feature>
<name>A0A2G9UN46_TELCI</name>
<keyword evidence="12" id="KW-1185">Reference proteome</keyword>
<dbReference type="InterPro" id="IPR021109">
    <property type="entry name" value="Peptidase_aspartic_dom_sf"/>
</dbReference>
<keyword evidence="5" id="KW-0255">Endonuclease</keyword>
<keyword evidence="6" id="KW-0378">Hydrolase</keyword>
<keyword evidence="4" id="KW-0540">Nuclease</keyword>
<feature type="region of interest" description="Disordered" evidence="8">
    <location>
        <begin position="553"/>
        <end position="573"/>
    </location>
</feature>
<dbReference type="Pfam" id="PF17917">
    <property type="entry name" value="RT_RNaseH"/>
    <property type="match status" value="1"/>
</dbReference>
<dbReference type="Gene3D" id="1.10.340.70">
    <property type="match status" value="1"/>
</dbReference>
<evidence type="ECO:0000256" key="2">
    <source>
        <dbReference type="ARBA" id="ARBA00022679"/>
    </source>
</evidence>
<dbReference type="GO" id="GO:0003964">
    <property type="term" value="F:RNA-directed DNA polymerase activity"/>
    <property type="evidence" value="ECO:0007669"/>
    <property type="project" value="UniProtKB-KW"/>
</dbReference>
<evidence type="ECO:0000256" key="3">
    <source>
        <dbReference type="ARBA" id="ARBA00022695"/>
    </source>
</evidence>
<keyword evidence="7" id="KW-0695">RNA-directed DNA polymerase</keyword>
<dbReference type="InterPro" id="IPR043502">
    <property type="entry name" value="DNA/RNA_pol_sf"/>
</dbReference>
<protein>
    <recommendedName>
        <fullName evidence="1">RNA-directed DNA polymerase</fullName>
        <ecNumber evidence="1">2.7.7.49</ecNumber>
    </recommendedName>
</protein>
<dbReference type="InterPro" id="IPR050951">
    <property type="entry name" value="Retrovirus_Pol_polyprotein"/>
</dbReference>